<evidence type="ECO:0000313" key="3">
    <source>
        <dbReference type="Proteomes" id="UP000430368"/>
    </source>
</evidence>
<sequence>MRALLKPIIQPELGLVFLKPGKDLLPLFSTRVLVSRAPSEFHKLPSGALPIDGQELANDPRFTPFYQHERVLSAAGGISSLEHWVSLKSGCQIEGEHTRHMTTLRYGNSALRLCYGCDNRLRGQSIPKLQVVADANLAAYILEMVRSYFLFDESHQLTLPELCWWAVMHGVADLLPDDVCSASLRLPPATIHTGGRREAEITHMPAARQVVAEKVKKAVKTLVIDPEPPKALFKLPKRERWESKPYLKWVKSQPCAACGGTADDPHHIIGHGQGGMATKAHDLFTIPLCRKHHDELHRDMSRFEEEYGSQIELWFKFMDWSLSVGSIK</sequence>
<dbReference type="EMBL" id="CP041764">
    <property type="protein sequence ID" value="QHA85561.1"/>
    <property type="molecule type" value="Genomic_DNA"/>
</dbReference>
<organism evidence="2 3">
    <name type="scientific">Serratia rhizosphaerae</name>
    <dbReference type="NCBI Taxonomy" id="2597702"/>
    <lineage>
        <taxon>Bacteria</taxon>
        <taxon>Pseudomonadati</taxon>
        <taxon>Pseudomonadota</taxon>
        <taxon>Gammaproteobacteria</taxon>
        <taxon>Enterobacterales</taxon>
        <taxon>Yersiniaceae</taxon>
        <taxon>Serratia</taxon>
    </lineage>
</organism>
<evidence type="ECO:0000313" key="2">
    <source>
        <dbReference type="EMBL" id="QHA85561.1"/>
    </source>
</evidence>
<dbReference type="CDD" id="cd00085">
    <property type="entry name" value="HNHc"/>
    <property type="match status" value="1"/>
</dbReference>
<dbReference type="Gene3D" id="3.30.40.190">
    <property type="match status" value="1"/>
</dbReference>
<dbReference type="RefSeq" id="WP_160026963.1">
    <property type="nucleotide sequence ID" value="NZ_CP041764.1"/>
</dbReference>
<reference evidence="2 3" key="1">
    <citation type="submission" date="2019-07" db="EMBL/GenBank/DDBJ databases">
        <title>Serratia dokdonensis sp. nov., an elicitor of systemic resistance in Nicotiana Tabacum.</title>
        <authorList>
            <person name="Son J.-S."/>
            <person name="Hwang Y.-J."/>
            <person name="Lee S.-Y."/>
            <person name="Ghim S.-Y."/>
        </authorList>
    </citation>
    <scope>NUCLEOTIDE SEQUENCE [LARGE SCALE GENOMIC DNA]</scope>
    <source>
        <strain evidence="2 3">KUDC3025</strain>
    </source>
</reference>
<evidence type="ECO:0000259" key="1">
    <source>
        <dbReference type="SMART" id="SM00507"/>
    </source>
</evidence>
<accession>A0ABX6GH15</accession>
<keyword evidence="3" id="KW-1185">Reference proteome</keyword>
<dbReference type="SMART" id="SM00507">
    <property type="entry name" value="HNHc"/>
    <property type="match status" value="1"/>
</dbReference>
<gene>
    <name evidence="2" type="ORF">FO014_00415</name>
</gene>
<name>A0ABX6GH15_9GAMM</name>
<dbReference type="Pfam" id="PF06147">
    <property type="entry name" value="DUF968"/>
    <property type="match status" value="1"/>
</dbReference>
<proteinExistence type="predicted"/>
<feature type="domain" description="HNH nuclease" evidence="1">
    <location>
        <begin position="245"/>
        <end position="294"/>
    </location>
</feature>
<dbReference type="InterPro" id="IPR010373">
    <property type="entry name" value="DUF968"/>
</dbReference>
<protein>
    <submittedName>
        <fullName evidence="2">DUF968 domain-containing protein</fullName>
    </submittedName>
</protein>
<dbReference type="InterPro" id="IPR003615">
    <property type="entry name" value="HNH_nuc"/>
</dbReference>
<dbReference type="Proteomes" id="UP000430368">
    <property type="component" value="Chromosome"/>
</dbReference>